<protein>
    <recommendedName>
        <fullName evidence="1">F-box domain-containing protein</fullName>
    </recommendedName>
</protein>
<name>N1QBU4_PSEFD</name>
<dbReference type="Pfam" id="PF00646">
    <property type="entry name" value="F-box"/>
    <property type="match status" value="1"/>
</dbReference>
<dbReference type="InterPro" id="IPR001810">
    <property type="entry name" value="F-box_dom"/>
</dbReference>
<organism evidence="2 3">
    <name type="scientific">Pseudocercospora fijiensis (strain CIRAD86)</name>
    <name type="common">Black leaf streak disease fungus</name>
    <name type="synonym">Mycosphaerella fijiensis</name>
    <dbReference type="NCBI Taxonomy" id="383855"/>
    <lineage>
        <taxon>Eukaryota</taxon>
        <taxon>Fungi</taxon>
        <taxon>Dikarya</taxon>
        <taxon>Ascomycota</taxon>
        <taxon>Pezizomycotina</taxon>
        <taxon>Dothideomycetes</taxon>
        <taxon>Dothideomycetidae</taxon>
        <taxon>Mycosphaerellales</taxon>
        <taxon>Mycosphaerellaceae</taxon>
        <taxon>Pseudocercospora</taxon>
    </lineage>
</organism>
<evidence type="ECO:0000313" key="2">
    <source>
        <dbReference type="EMBL" id="EME89661.1"/>
    </source>
</evidence>
<accession>N1QBU4</accession>
<evidence type="ECO:0000259" key="1">
    <source>
        <dbReference type="Pfam" id="PF00646"/>
    </source>
</evidence>
<keyword evidence="3" id="KW-1185">Reference proteome</keyword>
<dbReference type="InterPro" id="IPR036047">
    <property type="entry name" value="F-box-like_dom_sf"/>
</dbReference>
<dbReference type="OrthoDB" id="3646034at2759"/>
<gene>
    <name evidence="2" type="ORF">MYCFIDRAFT_171083</name>
</gene>
<dbReference type="HOGENOM" id="CLU_906498_0_0_1"/>
<evidence type="ECO:0000313" key="3">
    <source>
        <dbReference type="Proteomes" id="UP000016932"/>
    </source>
</evidence>
<dbReference type="SUPFAM" id="SSF81383">
    <property type="entry name" value="F-box domain"/>
    <property type="match status" value="1"/>
</dbReference>
<sequence length="307" mass="34538">MEPMDKRSSKAKLEATAAARQAVFDTAELLENIFLLLPPQQALVAQSVCQQFRTIVATSPALQEMLFLTPSNKNVASERWAIVGKDREDDESWFKVYEFAVSPIPSPDTEILAEGLRVVTQNPMITIPTELRVCLGRHACAISDEPNQSEMLLLPRNIRQLILRPKSKATESWQHMNITDPPCTSATLQISVRMKDKGTYLKTIEITACDRSGITMNKLLNNTTKNGPDSMEYEIKIWESIAGSRHPVGQTVRQILDDMSNSCSHKLEECVSFMYVWIPRTVAATEEERDQVHQEFAGRKDDGTEAQ</sequence>
<dbReference type="KEGG" id="pfj:MYCFIDRAFT_171083"/>
<dbReference type="VEuPathDB" id="FungiDB:MYCFIDRAFT_171083"/>
<dbReference type="RefSeq" id="XP_007922202.1">
    <property type="nucleotide sequence ID" value="XM_007924011.1"/>
</dbReference>
<reference evidence="2 3" key="1">
    <citation type="journal article" date="2012" name="PLoS Pathog.">
        <title>Diverse lifestyles and strategies of plant pathogenesis encoded in the genomes of eighteen Dothideomycetes fungi.</title>
        <authorList>
            <person name="Ohm R.A."/>
            <person name="Feau N."/>
            <person name="Henrissat B."/>
            <person name="Schoch C.L."/>
            <person name="Horwitz B.A."/>
            <person name="Barry K.W."/>
            <person name="Condon B.J."/>
            <person name="Copeland A.C."/>
            <person name="Dhillon B."/>
            <person name="Glaser F."/>
            <person name="Hesse C.N."/>
            <person name="Kosti I."/>
            <person name="LaButti K."/>
            <person name="Lindquist E.A."/>
            <person name="Lucas S."/>
            <person name="Salamov A.A."/>
            <person name="Bradshaw R.E."/>
            <person name="Ciuffetti L."/>
            <person name="Hamelin R.C."/>
            <person name="Kema G.H.J."/>
            <person name="Lawrence C."/>
            <person name="Scott J.A."/>
            <person name="Spatafora J.W."/>
            <person name="Turgeon B.G."/>
            <person name="de Wit P.J.G.M."/>
            <person name="Zhong S."/>
            <person name="Goodwin S.B."/>
            <person name="Grigoriev I.V."/>
        </authorList>
    </citation>
    <scope>NUCLEOTIDE SEQUENCE [LARGE SCALE GENOMIC DNA]</scope>
    <source>
        <strain evidence="2 3">CIRAD86</strain>
    </source>
</reference>
<feature type="domain" description="F-box" evidence="1">
    <location>
        <begin position="28"/>
        <end position="58"/>
    </location>
</feature>
<dbReference type="GeneID" id="19332582"/>
<proteinExistence type="predicted"/>
<dbReference type="EMBL" id="KB446555">
    <property type="protein sequence ID" value="EME89661.1"/>
    <property type="molecule type" value="Genomic_DNA"/>
</dbReference>
<dbReference type="AlphaFoldDB" id="N1QBU4"/>
<dbReference type="Proteomes" id="UP000016932">
    <property type="component" value="Unassembled WGS sequence"/>
</dbReference>